<dbReference type="AlphaFoldDB" id="A0A453DPE3"/>
<evidence type="ECO:0000313" key="2">
    <source>
        <dbReference type="EnsemblPlants" id="AET3Gv20026000.13"/>
    </source>
</evidence>
<evidence type="ECO:0000256" key="1">
    <source>
        <dbReference type="SAM" id="Phobius"/>
    </source>
</evidence>
<dbReference type="Gramene" id="AET3Gv20026000.13">
    <property type="protein sequence ID" value="AET3Gv20026000.13"/>
    <property type="gene ID" value="AET3Gv20026000"/>
</dbReference>
<reference evidence="2" key="5">
    <citation type="journal article" date="2021" name="G3 (Bethesda)">
        <title>Aegilops tauschii genome assembly Aet v5.0 features greater sequence contiguity and improved annotation.</title>
        <authorList>
            <person name="Wang L."/>
            <person name="Zhu T."/>
            <person name="Rodriguez J.C."/>
            <person name="Deal K.R."/>
            <person name="Dubcovsky J."/>
            <person name="McGuire P.E."/>
            <person name="Lux T."/>
            <person name="Spannagl M."/>
            <person name="Mayer K.F.X."/>
            <person name="Baldrich P."/>
            <person name="Meyers B.C."/>
            <person name="Huo N."/>
            <person name="Gu Y.Q."/>
            <person name="Zhou H."/>
            <person name="Devos K.M."/>
            <person name="Bennetzen J.L."/>
            <person name="Unver T."/>
            <person name="Budak H."/>
            <person name="Gulick P.J."/>
            <person name="Galiba G."/>
            <person name="Kalapos B."/>
            <person name="Nelson D.R."/>
            <person name="Li P."/>
            <person name="You F.M."/>
            <person name="Luo M.C."/>
            <person name="Dvorak J."/>
        </authorList>
    </citation>
    <scope>NUCLEOTIDE SEQUENCE [LARGE SCALE GENOMIC DNA]</scope>
    <source>
        <strain evidence="2">cv. AL8/78</strain>
    </source>
</reference>
<protein>
    <submittedName>
        <fullName evidence="2">Uncharacterized protein</fullName>
    </submittedName>
</protein>
<reference evidence="3" key="1">
    <citation type="journal article" date="2014" name="Science">
        <title>Ancient hybridizations among the ancestral genomes of bread wheat.</title>
        <authorList>
            <consortium name="International Wheat Genome Sequencing Consortium,"/>
            <person name="Marcussen T."/>
            <person name="Sandve S.R."/>
            <person name="Heier L."/>
            <person name="Spannagl M."/>
            <person name="Pfeifer M."/>
            <person name="Jakobsen K.S."/>
            <person name="Wulff B.B."/>
            <person name="Steuernagel B."/>
            <person name="Mayer K.F."/>
            <person name="Olsen O.A."/>
        </authorList>
    </citation>
    <scope>NUCLEOTIDE SEQUENCE [LARGE SCALE GENOMIC DNA]</scope>
    <source>
        <strain evidence="3">cv. AL8/78</strain>
    </source>
</reference>
<proteinExistence type="predicted"/>
<dbReference type="Proteomes" id="UP000015105">
    <property type="component" value="Chromosome 3D"/>
</dbReference>
<organism evidence="2 3">
    <name type="scientific">Aegilops tauschii subsp. strangulata</name>
    <name type="common">Goatgrass</name>
    <dbReference type="NCBI Taxonomy" id="200361"/>
    <lineage>
        <taxon>Eukaryota</taxon>
        <taxon>Viridiplantae</taxon>
        <taxon>Streptophyta</taxon>
        <taxon>Embryophyta</taxon>
        <taxon>Tracheophyta</taxon>
        <taxon>Spermatophyta</taxon>
        <taxon>Magnoliopsida</taxon>
        <taxon>Liliopsida</taxon>
        <taxon>Poales</taxon>
        <taxon>Poaceae</taxon>
        <taxon>BOP clade</taxon>
        <taxon>Pooideae</taxon>
        <taxon>Triticodae</taxon>
        <taxon>Triticeae</taxon>
        <taxon>Triticinae</taxon>
        <taxon>Aegilops</taxon>
    </lineage>
</organism>
<keyword evidence="1" id="KW-0812">Transmembrane</keyword>
<keyword evidence="1" id="KW-0472">Membrane</keyword>
<dbReference type="EnsemblPlants" id="AET3Gv20026000.13">
    <property type="protein sequence ID" value="AET3Gv20026000.13"/>
    <property type="gene ID" value="AET3Gv20026000"/>
</dbReference>
<feature type="transmembrane region" description="Helical" evidence="1">
    <location>
        <begin position="28"/>
        <end position="45"/>
    </location>
</feature>
<name>A0A453DPE3_AEGTS</name>
<evidence type="ECO:0000313" key="3">
    <source>
        <dbReference type="Proteomes" id="UP000015105"/>
    </source>
</evidence>
<keyword evidence="1" id="KW-1133">Transmembrane helix</keyword>
<reference evidence="3" key="2">
    <citation type="journal article" date="2017" name="Nat. Plants">
        <title>The Aegilops tauschii genome reveals multiple impacts of transposons.</title>
        <authorList>
            <person name="Zhao G."/>
            <person name="Zou C."/>
            <person name="Li K."/>
            <person name="Wang K."/>
            <person name="Li T."/>
            <person name="Gao L."/>
            <person name="Zhang X."/>
            <person name="Wang H."/>
            <person name="Yang Z."/>
            <person name="Liu X."/>
            <person name="Jiang W."/>
            <person name="Mao L."/>
            <person name="Kong X."/>
            <person name="Jiao Y."/>
            <person name="Jia J."/>
        </authorList>
    </citation>
    <scope>NUCLEOTIDE SEQUENCE [LARGE SCALE GENOMIC DNA]</scope>
    <source>
        <strain evidence="3">cv. AL8/78</strain>
    </source>
</reference>
<reference evidence="2" key="3">
    <citation type="journal article" date="2017" name="Nature">
        <title>Genome sequence of the progenitor of the wheat D genome Aegilops tauschii.</title>
        <authorList>
            <person name="Luo M.C."/>
            <person name="Gu Y.Q."/>
            <person name="Puiu D."/>
            <person name="Wang H."/>
            <person name="Twardziok S.O."/>
            <person name="Deal K.R."/>
            <person name="Huo N."/>
            <person name="Zhu T."/>
            <person name="Wang L."/>
            <person name="Wang Y."/>
            <person name="McGuire P.E."/>
            <person name="Liu S."/>
            <person name="Long H."/>
            <person name="Ramasamy R.K."/>
            <person name="Rodriguez J.C."/>
            <person name="Van S.L."/>
            <person name="Yuan L."/>
            <person name="Wang Z."/>
            <person name="Xia Z."/>
            <person name="Xiao L."/>
            <person name="Anderson O.D."/>
            <person name="Ouyang S."/>
            <person name="Liang Y."/>
            <person name="Zimin A.V."/>
            <person name="Pertea G."/>
            <person name="Qi P."/>
            <person name="Bennetzen J.L."/>
            <person name="Dai X."/>
            <person name="Dawson M.W."/>
            <person name="Muller H.G."/>
            <person name="Kugler K."/>
            <person name="Rivarola-Duarte L."/>
            <person name="Spannagl M."/>
            <person name="Mayer K.F.X."/>
            <person name="Lu F.H."/>
            <person name="Bevan M.W."/>
            <person name="Leroy P."/>
            <person name="Li P."/>
            <person name="You F.M."/>
            <person name="Sun Q."/>
            <person name="Liu Z."/>
            <person name="Lyons E."/>
            <person name="Wicker T."/>
            <person name="Salzberg S.L."/>
            <person name="Devos K.M."/>
            <person name="Dvorak J."/>
        </authorList>
    </citation>
    <scope>NUCLEOTIDE SEQUENCE [LARGE SCALE GENOMIC DNA]</scope>
    <source>
        <strain evidence="2">cv. AL8/78</strain>
    </source>
</reference>
<accession>A0A453DPE3</accession>
<sequence>VCNLNNKQSIRRTAKLSVTSKLQQMGRAPLLWFFLLMILLLLWSFS</sequence>
<keyword evidence="3" id="KW-1185">Reference proteome</keyword>
<reference evidence="2" key="4">
    <citation type="submission" date="2019-03" db="UniProtKB">
        <authorList>
            <consortium name="EnsemblPlants"/>
        </authorList>
    </citation>
    <scope>IDENTIFICATION</scope>
</reference>